<gene>
    <name evidence="1" type="ORF">SAMN05421757_10460</name>
</gene>
<evidence type="ECO:0000313" key="1">
    <source>
        <dbReference type="EMBL" id="SNS85518.1"/>
    </source>
</evidence>
<proteinExistence type="predicted"/>
<keyword evidence="2" id="KW-1185">Reference proteome</keyword>
<organism evidence="1 2">
    <name type="scientific">Tropicimonas sediminicola</name>
    <dbReference type="NCBI Taxonomy" id="1031541"/>
    <lineage>
        <taxon>Bacteria</taxon>
        <taxon>Pseudomonadati</taxon>
        <taxon>Pseudomonadota</taxon>
        <taxon>Alphaproteobacteria</taxon>
        <taxon>Rhodobacterales</taxon>
        <taxon>Roseobacteraceae</taxon>
        <taxon>Tropicimonas</taxon>
    </lineage>
</organism>
<dbReference type="AlphaFoldDB" id="A0A239HWR5"/>
<accession>A0A239HWR5</accession>
<dbReference type="PIRSF" id="PIRSF032025">
    <property type="entry name" value="UCP032025"/>
    <property type="match status" value="1"/>
</dbReference>
<protein>
    <submittedName>
        <fullName evidence="1">Uncharacterized protein</fullName>
    </submittedName>
</protein>
<dbReference type="Pfam" id="PF07370">
    <property type="entry name" value="DUF1489"/>
    <property type="match status" value="1"/>
</dbReference>
<evidence type="ECO:0000313" key="2">
    <source>
        <dbReference type="Proteomes" id="UP000198426"/>
    </source>
</evidence>
<dbReference type="InterPro" id="IPR008320">
    <property type="entry name" value="UCP032025"/>
</dbReference>
<sequence length="159" mass="17740">MPPIPPTLCAACERESVENYVNLVKLCVGAEAVDDLIAWQQSARAKGPDGLPRHITRMWPRRETELLAGGSIYWVFKGTILARQKILRLDEATGADGVSRCALVLDPEVHRTEAVPRRPFQGWRYLPAEDSPRDLPESRTADDQLPMDLELALAEIGVR</sequence>
<reference evidence="1 2" key="1">
    <citation type="submission" date="2017-06" db="EMBL/GenBank/DDBJ databases">
        <authorList>
            <person name="Kim H.J."/>
            <person name="Triplett B.A."/>
        </authorList>
    </citation>
    <scope>NUCLEOTIDE SEQUENCE [LARGE SCALE GENOMIC DNA]</scope>
    <source>
        <strain evidence="1 2">DSM 29339</strain>
    </source>
</reference>
<dbReference type="Proteomes" id="UP000198426">
    <property type="component" value="Unassembled WGS sequence"/>
</dbReference>
<dbReference type="EMBL" id="FZOY01000004">
    <property type="protein sequence ID" value="SNS85518.1"/>
    <property type="molecule type" value="Genomic_DNA"/>
</dbReference>
<name>A0A239HWR5_9RHOB</name>